<dbReference type="AlphaFoldDB" id="A0A2P8AIQ6"/>
<dbReference type="EMBL" id="NHZQ01000003">
    <property type="protein sequence ID" value="PSK60331.1"/>
    <property type="molecule type" value="Genomic_DNA"/>
</dbReference>
<protein>
    <submittedName>
        <fullName evidence="3">Protein FAM214A</fullName>
    </submittedName>
</protein>
<feature type="region of interest" description="Disordered" evidence="1">
    <location>
        <begin position="690"/>
        <end position="796"/>
    </location>
</feature>
<organism evidence="3 4">
    <name type="scientific">Elsinoe australis</name>
    <dbReference type="NCBI Taxonomy" id="40998"/>
    <lineage>
        <taxon>Eukaryota</taxon>
        <taxon>Fungi</taxon>
        <taxon>Dikarya</taxon>
        <taxon>Ascomycota</taxon>
        <taxon>Pezizomycotina</taxon>
        <taxon>Dothideomycetes</taxon>
        <taxon>Dothideomycetidae</taxon>
        <taxon>Myriangiales</taxon>
        <taxon>Elsinoaceae</taxon>
        <taxon>Elsinoe</taxon>
    </lineage>
</organism>
<feature type="region of interest" description="Disordered" evidence="1">
    <location>
        <begin position="1"/>
        <end position="55"/>
    </location>
</feature>
<dbReference type="PANTHER" id="PTHR13199:SF11">
    <property type="entry name" value="PROTEIN ATOSSA"/>
    <property type="match status" value="1"/>
</dbReference>
<dbReference type="SMART" id="SM01177">
    <property type="entry name" value="DUF4210"/>
    <property type="match status" value="1"/>
</dbReference>
<dbReference type="PANTHER" id="PTHR13199">
    <property type="entry name" value="GH03947P"/>
    <property type="match status" value="1"/>
</dbReference>
<feature type="region of interest" description="Disordered" evidence="1">
    <location>
        <begin position="67"/>
        <end position="115"/>
    </location>
</feature>
<name>A0A2P8AIQ6_9PEZI</name>
<feature type="compositionally biased region" description="Polar residues" evidence="1">
    <location>
        <begin position="739"/>
        <end position="759"/>
    </location>
</feature>
<gene>
    <name evidence="3" type="ORF">B9Z65_481</name>
</gene>
<feature type="compositionally biased region" description="Polar residues" evidence="1">
    <location>
        <begin position="781"/>
        <end position="796"/>
    </location>
</feature>
<feature type="compositionally biased region" description="Polar residues" evidence="1">
    <location>
        <begin position="94"/>
        <end position="105"/>
    </location>
</feature>
<feature type="compositionally biased region" description="Basic residues" evidence="1">
    <location>
        <begin position="456"/>
        <end position="467"/>
    </location>
</feature>
<feature type="compositionally biased region" description="Basic and acidic residues" evidence="1">
    <location>
        <begin position="84"/>
        <end position="93"/>
    </location>
</feature>
<feature type="region of interest" description="Disordered" evidence="1">
    <location>
        <begin position="527"/>
        <end position="553"/>
    </location>
</feature>
<dbReference type="STRING" id="40998.A0A2P8AIQ6"/>
<reference evidence="3 4" key="1">
    <citation type="submission" date="2017-05" db="EMBL/GenBank/DDBJ databases">
        <title>Draft genome sequence of Elsinoe australis.</title>
        <authorList>
            <person name="Cheng Q."/>
        </authorList>
    </citation>
    <scope>NUCLEOTIDE SEQUENCE [LARGE SCALE GENOMIC DNA]</scope>
    <source>
        <strain evidence="3 4">NL1</strain>
    </source>
</reference>
<feature type="region of interest" description="Disordered" evidence="1">
    <location>
        <begin position="279"/>
        <end position="332"/>
    </location>
</feature>
<dbReference type="Pfam" id="PF13889">
    <property type="entry name" value="Chromosome_seg"/>
    <property type="match status" value="1"/>
</dbReference>
<feature type="compositionally biased region" description="Low complexity" evidence="1">
    <location>
        <begin position="722"/>
        <end position="731"/>
    </location>
</feature>
<proteinExistence type="predicted"/>
<evidence type="ECO:0000259" key="2">
    <source>
        <dbReference type="SMART" id="SM01177"/>
    </source>
</evidence>
<dbReference type="Pfam" id="PF13915">
    <property type="entry name" value="DUF4210"/>
    <property type="match status" value="1"/>
</dbReference>
<comment type="caution">
    <text evidence="3">The sequence shown here is derived from an EMBL/GenBank/DDBJ whole genome shotgun (WGS) entry which is preliminary data.</text>
</comment>
<dbReference type="OrthoDB" id="8625101at2759"/>
<evidence type="ECO:0000313" key="3">
    <source>
        <dbReference type="EMBL" id="PSK60331.1"/>
    </source>
</evidence>
<feature type="region of interest" description="Disordered" evidence="1">
    <location>
        <begin position="395"/>
        <end position="477"/>
    </location>
</feature>
<feature type="compositionally biased region" description="Polar residues" evidence="1">
    <location>
        <begin position="304"/>
        <end position="314"/>
    </location>
</feature>
<evidence type="ECO:0000313" key="4">
    <source>
        <dbReference type="Proteomes" id="UP000243723"/>
    </source>
</evidence>
<sequence length="796" mass="87710">MHQSMWSPVEDTGDFGPEGRPQSRNSDRETSPTVVYNPYFTGRPKTPTGSTRTEVVDRQQIIRKIKEKGIARQRSREAQLALQREFEGRRSLDNQRSPTASNLLPSPQIERSTRPLEHYAEDWKSSGLEISRPRSALHRGDFSGDAQSEWNNEVKEANNPGPEHQSPALIATSPPAPWHEGFPNTSVYRNRFAQPQTPISSFAEIARPRAVSQASLSKSFSYQAPTSPLVNQSNVEDIPDPHDVPLQNPDFASDRFSRRRTFSPRSLQSFAQMLDASYGSNWSSSPPSLRKESTVPYKAHQPRRSVTSFNSMPQTPMPGSRRSSTFGSSPLQSAMVGSFEESILRGRMSSTPSKPLDFTAHIGVLGMGNCKPSLKCPPHVTIPFPAVYYNYGTSHNSSDSQPSPYVGLVDLENAPPPATNSGRRRRPDVAVRSSGSSRATSPHAPDSISIEAGEQRRRKQKQKRRSRSPLQEPKGAYRIPAKGQLQIIIKNPHKTAVKLFLVPYDVSDIQPGQKTFVRQRSYSAGPILDMPVDSRKNHGTSRPEASLPATSDPQDRPVLRYLIHLHICCTSKGRIWLYKSVRVVFANRVPDGKEKLRNEVQSPEPKYSIYKSGHTSATATPLMEAHTSDSTHMDVDGLDSTAGLSPPAMIHNGRQEARSLPATNIYDNLFAHRFTEPSFRLPMLETVASRPASRGLPDEPDSSMPIRGAIGPTEPLQRAKSPKSPLSPLSPFQRAISPVTDSSEGTGSITFSRTSSTEKLATVGSESLLSRRLRDLGMSRVSSPAGGQSQGQPNGK</sequence>
<dbReference type="InterPro" id="IPR051506">
    <property type="entry name" value="ATOS_Transcription_Regulators"/>
</dbReference>
<dbReference type="InterPro" id="IPR033473">
    <property type="entry name" value="Atos-like_C"/>
</dbReference>
<feature type="domain" description="Atos-like conserved" evidence="2">
    <location>
        <begin position="335"/>
        <end position="406"/>
    </location>
</feature>
<feature type="compositionally biased region" description="Polar residues" evidence="1">
    <location>
        <begin position="321"/>
        <end position="332"/>
    </location>
</feature>
<evidence type="ECO:0000256" key="1">
    <source>
        <dbReference type="SAM" id="MobiDB-lite"/>
    </source>
</evidence>
<dbReference type="InterPro" id="IPR025261">
    <property type="entry name" value="Atos-like_cons_dom"/>
</dbReference>
<accession>A0A2P8AIQ6</accession>
<keyword evidence="4" id="KW-1185">Reference proteome</keyword>
<dbReference type="Proteomes" id="UP000243723">
    <property type="component" value="Unassembled WGS sequence"/>
</dbReference>
<feature type="compositionally biased region" description="Basic and acidic residues" evidence="1">
    <location>
        <begin position="67"/>
        <end position="77"/>
    </location>
</feature>